<comment type="caution">
    <text evidence="1">The sequence shown here is derived from an EMBL/GenBank/DDBJ whole genome shotgun (WGS) entry which is preliminary data.</text>
</comment>
<dbReference type="Gene3D" id="3.30.710.10">
    <property type="entry name" value="Potassium Channel Kv1.1, Chain A"/>
    <property type="match status" value="1"/>
</dbReference>
<accession>A0A9N8HME6</accession>
<gene>
    <name evidence="1" type="ORF">SEMRO_900_G217860.1</name>
</gene>
<keyword evidence="2" id="KW-1185">Reference proteome</keyword>
<sequence>MAKAITCTSNNNNQQQPASCKTRDEMLAKFLTDDSLNDIILKGTTDGEASLPVVELSFTGSVLQAVVEFVLTHDAQILNSKKRKTPDGEEEEEHVSIQQIESLVSLTEAASYFNLAGLEELVMEYCTTILKKWPCLSFAFLQVCRTAGNSVPDVVLDNAKQWVRETPAKSVSTDHVAALSKIVMEEILMDAEMKMTECDLFQILSLWVP</sequence>
<dbReference type="OrthoDB" id="45946at2759"/>
<proteinExistence type="predicted"/>
<reference evidence="1" key="1">
    <citation type="submission" date="2020-06" db="EMBL/GenBank/DDBJ databases">
        <authorList>
            <consortium name="Plant Systems Biology data submission"/>
        </authorList>
    </citation>
    <scope>NUCLEOTIDE SEQUENCE</scope>
    <source>
        <strain evidence="1">D6</strain>
    </source>
</reference>
<organism evidence="1 2">
    <name type="scientific">Seminavis robusta</name>
    <dbReference type="NCBI Taxonomy" id="568900"/>
    <lineage>
        <taxon>Eukaryota</taxon>
        <taxon>Sar</taxon>
        <taxon>Stramenopiles</taxon>
        <taxon>Ochrophyta</taxon>
        <taxon>Bacillariophyta</taxon>
        <taxon>Bacillariophyceae</taxon>
        <taxon>Bacillariophycidae</taxon>
        <taxon>Naviculales</taxon>
        <taxon>Naviculaceae</taxon>
        <taxon>Seminavis</taxon>
    </lineage>
</organism>
<protein>
    <submittedName>
        <fullName evidence="1">Uncharacterized protein</fullName>
    </submittedName>
</protein>
<dbReference type="AlphaFoldDB" id="A0A9N8HME6"/>
<dbReference type="Proteomes" id="UP001153069">
    <property type="component" value="Unassembled WGS sequence"/>
</dbReference>
<dbReference type="InterPro" id="IPR011333">
    <property type="entry name" value="SKP1/BTB/POZ_sf"/>
</dbReference>
<dbReference type="EMBL" id="CAICTM010000898">
    <property type="protein sequence ID" value="CAB9518022.1"/>
    <property type="molecule type" value="Genomic_DNA"/>
</dbReference>
<evidence type="ECO:0000313" key="1">
    <source>
        <dbReference type="EMBL" id="CAB9518022.1"/>
    </source>
</evidence>
<evidence type="ECO:0000313" key="2">
    <source>
        <dbReference type="Proteomes" id="UP001153069"/>
    </source>
</evidence>
<name>A0A9N8HME6_9STRA</name>